<dbReference type="AlphaFoldDB" id="A0A521DCR5"/>
<evidence type="ECO:0000313" key="2">
    <source>
        <dbReference type="Proteomes" id="UP000320300"/>
    </source>
</evidence>
<keyword evidence="2" id="KW-1185">Reference proteome</keyword>
<evidence type="ECO:0000313" key="1">
    <source>
        <dbReference type="EMBL" id="SMO68720.1"/>
    </source>
</evidence>
<accession>A0A521DCR5</accession>
<organism evidence="1 2">
    <name type="scientific">Pedobacter westerhofensis</name>
    <dbReference type="NCBI Taxonomy" id="425512"/>
    <lineage>
        <taxon>Bacteria</taxon>
        <taxon>Pseudomonadati</taxon>
        <taxon>Bacteroidota</taxon>
        <taxon>Sphingobacteriia</taxon>
        <taxon>Sphingobacteriales</taxon>
        <taxon>Sphingobacteriaceae</taxon>
        <taxon>Pedobacter</taxon>
    </lineage>
</organism>
<reference evidence="1 2" key="1">
    <citation type="submission" date="2017-05" db="EMBL/GenBank/DDBJ databases">
        <authorList>
            <person name="Varghese N."/>
            <person name="Submissions S."/>
        </authorList>
    </citation>
    <scope>NUCLEOTIDE SEQUENCE [LARGE SCALE GENOMIC DNA]</scope>
    <source>
        <strain evidence="1 2">DSM 19036</strain>
    </source>
</reference>
<protein>
    <submittedName>
        <fullName evidence="1">Uncharacterized protein</fullName>
    </submittedName>
</protein>
<name>A0A521DCR5_9SPHI</name>
<dbReference type="OrthoDB" id="756080at2"/>
<gene>
    <name evidence="1" type="ORF">SAMN06265348_105148</name>
</gene>
<dbReference type="Proteomes" id="UP000320300">
    <property type="component" value="Unassembled WGS sequence"/>
</dbReference>
<sequence length="196" mass="21935">MSEIKQYAVLEYIVDVLQKSIIGSKVKQIAPDEAAIIDGNASIVIKQRLESNGNTAALLIRDEKEVLYSEELLEKVYKIYEGAKDNAALKAALLGTNIIINGLSIEAELIFHAIRDQFYALSDSYEFLKFIEKDVQKMRFNMNFGDDLIFELIVLNEAGSIAIEAMTEKSVAPAVKSAITADVQEIRDKINKQFKK</sequence>
<proteinExistence type="predicted"/>
<dbReference type="EMBL" id="FXTN01000005">
    <property type="protein sequence ID" value="SMO68720.1"/>
    <property type="molecule type" value="Genomic_DNA"/>
</dbReference>
<dbReference type="RefSeq" id="WP_142528281.1">
    <property type="nucleotide sequence ID" value="NZ_CBCSJO010000005.1"/>
</dbReference>